<dbReference type="GO" id="GO:0005886">
    <property type="term" value="C:plasma membrane"/>
    <property type="evidence" value="ECO:0007669"/>
    <property type="project" value="TreeGrafter"/>
</dbReference>
<feature type="transmembrane region" description="Helical" evidence="5">
    <location>
        <begin position="179"/>
        <end position="200"/>
    </location>
</feature>
<evidence type="ECO:0000256" key="1">
    <source>
        <dbReference type="ARBA" id="ARBA00004141"/>
    </source>
</evidence>
<feature type="transmembrane region" description="Helical" evidence="5">
    <location>
        <begin position="83"/>
        <end position="105"/>
    </location>
</feature>
<dbReference type="InterPro" id="IPR036259">
    <property type="entry name" value="MFS_trans_sf"/>
</dbReference>
<dbReference type="Pfam" id="PF07690">
    <property type="entry name" value="MFS_1"/>
    <property type="match status" value="1"/>
</dbReference>
<comment type="caution">
    <text evidence="7">The sequence shown here is derived from an EMBL/GenBank/DDBJ whole genome shotgun (WGS) entry which is preliminary data.</text>
</comment>
<sequence length="541" mass="60933">MTHNDDNHPVRVVTRKSLFEQEIDLIDNDILCRQQSRKNAENPPKDSWQEDGFLYTRDGETIWVDFTLRSHRDPLAFPNRKKWIITCVAFTFSMATNWNTGAYAIGERSLQRDLGGTALETSAGFAIYVWGFALFPLVLSGLSEDMGRRPLYVVTGLLFWLFFFPIIKARNMSMLLAFRFLQGGMGSTGASVVGGTLADVWVTSERGLKMSLFSFVCFFGNSIAPLAMSWVEARPDLEWRWIQWIQVILFGVCLPFIMAIPETREGVILRRQAARKRRAAGATEQGTYMARSEANKPKLVDLIKASSLRPLWLLFTEPIVLFFSLWAALAWGVFYALTVSIPLIFQGLYDFDVGRTGLVYLALIIGTFLSFCFNFYQEHLYRKNVATRGPEARLYAAMLGGVCFAVGCFLYAWTSFPHVTYIAPCIGITVVVFGIFCIYVGVFNFLADSYTIYASSALSAQSALRNLVAGSFALFTRQLYNNLTPRWGTTLFGCLATILAVIPFIAFFYGPKIRAHSNFAKTLAEDQRKREGIELSEEVIA</sequence>
<gene>
    <name evidence="7" type="ORF">NliqN6_6607</name>
</gene>
<dbReference type="InterPro" id="IPR011701">
    <property type="entry name" value="MFS"/>
</dbReference>
<evidence type="ECO:0000256" key="4">
    <source>
        <dbReference type="ARBA" id="ARBA00023136"/>
    </source>
</evidence>
<feature type="transmembrane region" description="Helical" evidence="5">
    <location>
        <begin position="357"/>
        <end position="376"/>
    </location>
</feature>
<dbReference type="Proteomes" id="UP000620104">
    <property type="component" value="Unassembled WGS sequence"/>
</dbReference>
<keyword evidence="8" id="KW-1185">Reference proteome</keyword>
<feature type="transmembrane region" description="Helical" evidence="5">
    <location>
        <begin position="125"/>
        <end position="143"/>
    </location>
</feature>
<proteinExistence type="predicted"/>
<dbReference type="AlphaFoldDB" id="A0A8H3YHN6"/>
<protein>
    <recommendedName>
        <fullName evidence="6">Major facilitator superfamily (MFS) profile domain-containing protein</fullName>
    </recommendedName>
</protein>
<feature type="transmembrane region" description="Helical" evidence="5">
    <location>
        <begin position="419"/>
        <end position="443"/>
    </location>
</feature>
<dbReference type="PROSITE" id="PS50850">
    <property type="entry name" value="MFS"/>
    <property type="match status" value="1"/>
</dbReference>
<keyword evidence="3 5" id="KW-1133">Transmembrane helix</keyword>
<organism evidence="7 8">
    <name type="scientific">Naganishia liquefaciens</name>
    <dbReference type="NCBI Taxonomy" id="104408"/>
    <lineage>
        <taxon>Eukaryota</taxon>
        <taxon>Fungi</taxon>
        <taxon>Dikarya</taxon>
        <taxon>Basidiomycota</taxon>
        <taxon>Agaricomycotina</taxon>
        <taxon>Tremellomycetes</taxon>
        <taxon>Filobasidiales</taxon>
        <taxon>Filobasidiaceae</taxon>
        <taxon>Naganishia</taxon>
    </lineage>
</organism>
<dbReference type="GO" id="GO:0022857">
    <property type="term" value="F:transmembrane transporter activity"/>
    <property type="evidence" value="ECO:0007669"/>
    <property type="project" value="InterPro"/>
</dbReference>
<reference evidence="7" key="1">
    <citation type="submission" date="2020-07" db="EMBL/GenBank/DDBJ databases">
        <title>Draft Genome Sequence of a Deep-Sea Yeast, Naganishia (Cryptococcus) liquefaciens strain N6.</title>
        <authorList>
            <person name="Han Y.W."/>
            <person name="Kajitani R."/>
            <person name="Morimoto H."/>
            <person name="Parhat M."/>
            <person name="Tsubouchi H."/>
            <person name="Bakenova O."/>
            <person name="Ogata M."/>
            <person name="Argunhan B."/>
            <person name="Aoki R."/>
            <person name="Kajiwara S."/>
            <person name="Itoh T."/>
            <person name="Iwasaki H."/>
        </authorList>
    </citation>
    <scope>NUCLEOTIDE SEQUENCE</scope>
    <source>
        <strain evidence="7">N6</strain>
    </source>
</reference>
<accession>A0A8H3YHN6</accession>
<dbReference type="PANTHER" id="PTHR23502:SF134">
    <property type="entry name" value="MAJOR FACILITATOR SUPERFAMILY (MFS) PROFILE DOMAIN-CONTAINING PROTEIN-RELATED"/>
    <property type="match status" value="1"/>
</dbReference>
<feature type="transmembrane region" description="Helical" evidence="5">
    <location>
        <begin position="396"/>
        <end position="413"/>
    </location>
</feature>
<dbReference type="PANTHER" id="PTHR23502">
    <property type="entry name" value="MAJOR FACILITATOR SUPERFAMILY"/>
    <property type="match status" value="1"/>
</dbReference>
<keyword evidence="4 5" id="KW-0472">Membrane</keyword>
<feature type="transmembrane region" description="Helical" evidence="5">
    <location>
        <begin position="487"/>
        <end position="509"/>
    </location>
</feature>
<dbReference type="EMBL" id="BLZA01000057">
    <property type="protein sequence ID" value="GHJ90205.1"/>
    <property type="molecule type" value="Genomic_DNA"/>
</dbReference>
<feature type="transmembrane region" description="Helical" evidence="5">
    <location>
        <begin position="150"/>
        <end position="167"/>
    </location>
</feature>
<name>A0A8H3YHN6_9TREE</name>
<dbReference type="FunFam" id="1.20.1250.20:FF:000082">
    <property type="entry name" value="MFS multidrug transporter, putative"/>
    <property type="match status" value="1"/>
</dbReference>
<evidence type="ECO:0000313" key="8">
    <source>
        <dbReference type="Proteomes" id="UP000620104"/>
    </source>
</evidence>
<evidence type="ECO:0000313" key="7">
    <source>
        <dbReference type="EMBL" id="GHJ90205.1"/>
    </source>
</evidence>
<feature type="domain" description="Major facilitator superfamily (MFS) profile" evidence="6">
    <location>
        <begin position="85"/>
        <end position="514"/>
    </location>
</feature>
<comment type="subcellular location">
    <subcellularLocation>
        <location evidence="1">Membrane</location>
        <topology evidence="1">Multi-pass membrane protein</topology>
    </subcellularLocation>
</comment>
<evidence type="ECO:0000256" key="3">
    <source>
        <dbReference type="ARBA" id="ARBA00022989"/>
    </source>
</evidence>
<dbReference type="SUPFAM" id="SSF103473">
    <property type="entry name" value="MFS general substrate transporter"/>
    <property type="match status" value="1"/>
</dbReference>
<feature type="transmembrane region" description="Helical" evidence="5">
    <location>
        <begin position="319"/>
        <end position="345"/>
    </location>
</feature>
<evidence type="ECO:0000259" key="6">
    <source>
        <dbReference type="PROSITE" id="PS50850"/>
    </source>
</evidence>
<feature type="transmembrane region" description="Helical" evidence="5">
    <location>
        <begin position="212"/>
        <end position="231"/>
    </location>
</feature>
<keyword evidence="2 5" id="KW-0812">Transmembrane</keyword>
<dbReference type="InterPro" id="IPR020846">
    <property type="entry name" value="MFS_dom"/>
</dbReference>
<dbReference type="Gene3D" id="1.20.1250.20">
    <property type="entry name" value="MFS general substrate transporter like domains"/>
    <property type="match status" value="1"/>
</dbReference>
<evidence type="ECO:0000256" key="2">
    <source>
        <dbReference type="ARBA" id="ARBA00022692"/>
    </source>
</evidence>
<dbReference type="OrthoDB" id="5376138at2759"/>
<feature type="transmembrane region" description="Helical" evidence="5">
    <location>
        <begin position="243"/>
        <end position="261"/>
    </location>
</feature>
<evidence type="ECO:0000256" key="5">
    <source>
        <dbReference type="SAM" id="Phobius"/>
    </source>
</evidence>